<evidence type="ECO:0000256" key="1">
    <source>
        <dbReference type="ARBA" id="ARBA00003416"/>
    </source>
</evidence>
<keyword evidence="4" id="KW-0233">DNA recombination</keyword>
<dbReference type="InterPro" id="IPR003798">
    <property type="entry name" value="DNA_recombination_RmuC"/>
</dbReference>
<dbReference type="RefSeq" id="WP_121587577.1">
    <property type="nucleotide sequence ID" value="NZ_RCHT01000040.1"/>
</dbReference>
<protein>
    <submittedName>
        <fullName evidence="6">DNA recombination protein RmuC</fullName>
    </submittedName>
</protein>
<dbReference type="Gene3D" id="1.20.120.20">
    <property type="entry name" value="Apolipoprotein"/>
    <property type="match status" value="1"/>
</dbReference>
<dbReference type="Proteomes" id="UP000276301">
    <property type="component" value="Unassembled WGS sequence"/>
</dbReference>
<evidence type="ECO:0000256" key="3">
    <source>
        <dbReference type="ARBA" id="ARBA00023054"/>
    </source>
</evidence>
<dbReference type="PANTHER" id="PTHR30563">
    <property type="entry name" value="DNA RECOMBINATION PROTEIN RMUC"/>
    <property type="match status" value="1"/>
</dbReference>
<evidence type="ECO:0000256" key="2">
    <source>
        <dbReference type="ARBA" id="ARBA00009840"/>
    </source>
</evidence>
<accession>A0A498CVY9</accession>
<comment type="similarity">
    <text evidence="2">Belongs to the RmuC family.</text>
</comment>
<gene>
    <name evidence="6" type="primary">rmuC</name>
    <name evidence="6" type="ORF">D4A47_12825</name>
</gene>
<evidence type="ECO:0000256" key="4">
    <source>
        <dbReference type="ARBA" id="ARBA00023172"/>
    </source>
</evidence>
<comment type="function">
    <text evidence="1">Involved in DNA recombination.</text>
</comment>
<proteinExistence type="inferred from homology"/>
<evidence type="ECO:0000313" key="6">
    <source>
        <dbReference type="EMBL" id="RLL07992.1"/>
    </source>
</evidence>
<dbReference type="GO" id="GO:0006310">
    <property type="term" value="P:DNA recombination"/>
    <property type="evidence" value="ECO:0007669"/>
    <property type="project" value="UniProtKB-KW"/>
</dbReference>
<dbReference type="PANTHER" id="PTHR30563:SF0">
    <property type="entry name" value="DNA RECOMBINATION PROTEIN RMUC"/>
    <property type="match status" value="1"/>
</dbReference>
<dbReference type="SUPFAM" id="SSF58113">
    <property type="entry name" value="Apolipoprotein A-I"/>
    <property type="match status" value="1"/>
</dbReference>
<reference evidence="6 7" key="1">
    <citation type="submission" date="2018-10" db="EMBL/GenBank/DDBJ databases">
        <title>Anaerotruncus faecis sp. nov., isolated from human feces.</title>
        <authorList>
            <person name="Wang Y.-J."/>
        </authorList>
    </citation>
    <scope>NUCLEOTIDE SEQUENCE [LARGE SCALE GENOMIC DNA]</scope>
    <source>
        <strain evidence="6 7">22A2-44</strain>
    </source>
</reference>
<feature type="coiled-coil region" evidence="5">
    <location>
        <begin position="125"/>
        <end position="160"/>
    </location>
</feature>
<organism evidence="6 7">
    <name type="scientific">Anaerotruncus massiliensis</name>
    <name type="common">ex Liu et al. 2021</name>
    <dbReference type="NCBI Taxonomy" id="2321404"/>
    <lineage>
        <taxon>Bacteria</taxon>
        <taxon>Bacillati</taxon>
        <taxon>Bacillota</taxon>
        <taxon>Clostridia</taxon>
        <taxon>Eubacteriales</taxon>
        <taxon>Oscillospiraceae</taxon>
        <taxon>Anaerotruncus</taxon>
    </lineage>
</organism>
<comment type="caution">
    <text evidence="6">The sequence shown here is derived from an EMBL/GenBank/DDBJ whole genome shotgun (WGS) entry which is preliminary data.</text>
</comment>
<sequence>MDQVLLWAAALFAAGACAAAIVAAVMAAKYRRREEGLGPIREELDRLRGVLIEESRQSRQESAQNITRSVNALGQALASNQQQMSRELGMRQDSLQKTVAELMRSVDARFQSFTTQSGEQLSGIRTTVENRLSSLQEDNAKKLEEMRKTVDEKLEQTLESRIGQSFKLVSERLEQVYKGLGEMQTLASGVGDLKKVLSNVKTRGVLGEVQLGAILEQILSPDQYKTNFSTRRDSRNPVEYAVVLPGDGEEPVYLPIDAKFPADAYVRLTDAYEQGDPAEITAASAALAARVKSFARDIRDKYLDPPRTTDFAVMFLPFEGLYAQVLQLGLLEPLQRDYKVSVAGPTTMAALLNSLQMGFRTLAIQKRSGEVWQVLGAVKTEFERFGDVLGAAQQRLEQANSELDKLVGVRTRAIQRRLAQVSALPDSAAAALLEEGEAPSGEPL</sequence>
<keyword evidence="7" id="KW-1185">Reference proteome</keyword>
<name>A0A498CVY9_9FIRM</name>
<keyword evidence="3 5" id="KW-0175">Coiled coil</keyword>
<dbReference type="EMBL" id="RCHT01000040">
    <property type="protein sequence ID" value="RLL07992.1"/>
    <property type="molecule type" value="Genomic_DNA"/>
</dbReference>
<evidence type="ECO:0000256" key="5">
    <source>
        <dbReference type="SAM" id="Coils"/>
    </source>
</evidence>
<dbReference type="Pfam" id="PF02646">
    <property type="entry name" value="RmuC"/>
    <property type="match status" value="1"/>
</dbReference>
<evidence type="ECO:0000313" key="7">
    <source>
        <dbReference type="Proteomes" id="UP000276301"/>
    </source>
</evidence>
<dbReference type="AlphaFoldDB" id="A0A498CVY9"/>